<dbReference type="InterPro" id="IPR000253">
    <property type="entry name" value="FHA_dom"/>
</dbReference>
<organism evidence="5 6">
    <name type="scientific">Candidatus Scatomorpha merdipullorum</name>
    <dbReference type="NCBI Taxonomy" id="2840927"/>
    <lineage>
        <taxon>Bacteria</taxon>
        <taxon>Bacillati</taxon>
        <taxon>Bacillota</taxon>
        <taxon>Clostridia</taxon>
        <taxon>Eubacteriales</taxon>
        <taxon>Candidatus Scatomorpha</taxon>
    </lineage>
</organism>
<dbReference type="Proteomes" id="UP000824001">
    <property type="component" value="Unassembled WGS sequence"/>
</dbReference>
<dbReference type="GO" id="GO:0004252">
    <property type="term" value="F:serine-type endopeptidase activity"/>
    <property type="evidence" value="ECO:0007669"/>
    <property type="project" value="InterPro"/>
</dbReference>
<dbReference type="AlphaFoldDB" id="A0A9D1FE01"/>
<feature type="domain" description="FHA" evidence="4">
    <location>
        <begin position="381"/>
        <end position="433"/>
    </location>
</feature>
<keyword evidence="2" id="KW-0472">Membrane</keyword>
<accession>A0A9D1FE01</accession>
<evidence type="ECO:0000256" key="3">
    <source>
        <dbReference type="SAM" id="SignalP"/>
    </source>
</evidence>
<keyword evidence="2" id="KW-1133">Transmembrane helix</keyword>
<feature type="transmembrane region" description="Helical" evidence="2">
    <location>
        <begin position="302"/>
        <end position="323"/>
    </location>
</feature>
<feature type="chain" id="PRO_5039388624" evidence="3">
    <location>
        <begin position="26"/>
        <end position="464"/>
    </location>
</feature>
<dbReference type="CDD" id="cd00060">
    <property type="entry name" value="FHA"/>
    <property type="match status" value="1"/>
</dbReference>
<dbReference type="InterPro" id="IPR001940">
    <property type="entry name" value="Peptidase_S1C"/>
</dbReference>
<dbReference type="SUPFAM" id="SSF49879">
    <property type="entry name" value="SMAD/FHA domain"/>
    <property type="match status" value="1"/>
</dbReference>
<comment type="caution">
    <text evidence="5">The sequence shown here is derived from an EMBL/GenBank/DDBJ whole genome shotgun (WGS) entry which is preliminary data.</text>
</comment>
<dbReference type="InterPro" id="IPR009003">
    <property type="entry name" value="Peptidase_S1_PA"/>
</dbReference>
<keyword evidence="2" id="KW-0812">Transmembrane</keyword>
<dbReference type="PRINTS" id="PR00834">
    <property type="entry name" value="PROTEASES2C"/>
</dbReference>
<evidence type="ECO:0000256" key="1">
    <source>
        <dbReference type="SAM" id="MobiDB-lite"/>
    </source>
</evidence>
<sequence>MKKRLFSLALALIMAFGVFSAGALADADDVNEARSGVVRIAAYVPDKLVMQADGSLAVAEMAWGFGTGFGVGKAGEPTVYFATNTHVLLNDAEVYSGVTGELLGYQTVEPTNVYILYSDHSWDAFAFEAAPGQSIPCEVLYFSESSYPDYAILEADSAPPDRVAMPLLDDESLIKEADPVYALGYPGSSDYTEISEYGIERPSGIDSVTITDGTISRFTTASIFGNTRVIQHTAQINHGNSGGPLITEDGAVIGLNTYGLGQDASTGDTSSSYAVRISYVTAKLDELGIDWDAYSSGGNIPWLWIGIGAAVLIIILVIVLVAVRGRKRPEPEPMPEPRPVPPQPEPRPVPQPRPIPGDSGLRFQGKSGYFAGRRFAIAGEVRIGRNPDTNDLVYPPDTRGISRQHCRISFSEGRAWLVDLGSNFGTYYNGHRLAANQPAMLQPGDEFWLGDREQSFTVVSKGGM</sequence>
<protein>
    <submittedName>
        <fullName evidence="5">Trypsin-like peptidase domain-containing protein</fullName>
    </submittedName>
</protein>
<evidence type="ECO:0000256" key="2">
    <source>
        <dbReference type="SAM" id="Phobius"/>
    </source>
</evidence>
<dbReference type="Pfam" id="PF13365">
    <property type="entry name" value="Trypsin_2"/>
    <property type="match status" value="1"/>
</dbReference>
<dbReference type="SUPFAM" id="SSF50494">
    <property type="entry name" value="Trypsin-like serine proteases"/>
    <property type="match status" value="1"/>
</dbReference>
<dbReference type="GO" id="GO:0006508">
    <property type="term" value="P:proteolysis"/>
    <property type="evidence" value="ECO:0007669"/>
    <property type="project" value="InterPro"/>
</dbReference>
<gene>
    <name evidence="5" type="ORF">IAC18_06275</name>
</gene>
<feature type="signal peptide" evidence="3">
    <location>
        <begin position="1"/>
        <end position="25"/>
    </location>
</feature>
<dbReference type="PANTHER" id="PTHR43019">
    <property type="entry name" value="SERINE ENDOPROTEASE DEGS"/>
    <property type="match status" value="1"/>
</dbReference>
<reference evidence="5" key="1">
    <citation type="submission" date="2020-10" db="EMBL/GenBank/DDBJ databases">
        <authorList>
            <person name="Gilroy R."/>
        </authorList>
    </citation>
    <scope>NUCLEOTIDE SEQUENCE</scope>
    <source>
        <strain evidence="5">ChiHjej10B9-9673</strain>
    </source>
</reference>
<dbReference type="InterPro" id="IPR008984">
    <property type="entry name" value="SMAD_FHA_dom_sf"/>
</dbReference>
<dbReference type="SMART" id="SM00240">
    <property type="entry name" value="FHA"/>
    <property type="match status" value="1"/>
</dbReference>
<dbReference type="PROSITE" id="PS50006">
    <property type="entry name" value="FHA_DOMAIN"/>
    <property type="match status" value="1"/>
</dbReference>
<feature type="compositionally biased region" description="Pro residues" evidence="1">
    <location>
        <begin position="332"/>
        <end position="355"/>
    </location>
</feature>
<keyword evidence="3" id="KW-0732">Signal</keyword>
<dbReference type="Pfam" id="PF00498">
    <property type="entry name" value="FHA"/>
    <property type="match status" value="1"/>
</dbReference>
<reference evidence="5" key="2">
    <citation type="journal article" date="2021" name="PeerJ">
        <title>Extensive microbial diversity within the chicken gut microbiome revealed by metagenomics and culture.</title>
        <authorList>
            <person name="Gilroy R."/>
            <person name="Ravi A."/>
            <person name="Getino M."/>
            <person name="Pursley I."/>
            <person name="Horton D.L."/>
            <person name="Alikhan N.F."/>
            <person name="Baker D."/>
            <person name="Gharbi K."/>
            <person name="Hall N."/>
            <person name="Watson M."/>
            <person name="Adriaenssens E.M."/>
            <person name="Foster-Nyarko E."/>
            <person name="Jarju S."/>
            <person name="Secka A."/>
            <person name="Antonio M."/>
            <person name="Oren A."/>
            <person name="Chaudhuri R.R."/>
            <person name="La Ragione R."/>
            <person name="Hildebrand F."/>
            <person name="Pallen M.J."/>
        </authorList>
    </citation>
    <scope>NUCLEOTIDE SEQUENCE</scope>
    <source>
        <strain evidence="5">ChiHjej10B9-9673</strain>
    </source>
</reference>
<name>A0A9D1FE01_9FIRM</name>
<dbReference type="Gene3D" id="2.60.200.20">
    <property type="match status" value="1"/>
</dbReference>
<evidence type="ECO:0000313" key="6">
    <source>
        <dbReference type="Proteomes" id="UP000824001"/>
    </source>
</evidence>
<evidence type="ECO:0000313" key="5">
    <source>
        <dbReference type="EMBL" id="HIS67154.1"/>
    </source>
</evidence>
<dbReference type="Gene3D" id="2.40.10.120">
    <property type="match status" value="1"/>
</dbReference>
<proteinExistence type="predicted"/>
<evidence type="ECO:0000259" key="4">
    <source>
        <dbReference type="PROSITE" id="PS50006"/>
    </source>
</evidence>
<dbReference type="PANTHER" id="PTHR43019:SF23">
    <property type="entry name" value="PROTEASE DO-LIKE 5, CHLOROPLASTIC"/>
    <property type="match status" value="1"/>
</dbReference>
<feature type="region of interest" description="Disordered" evidence="1">
    <location>
        <begin position="328"/>
        <end position="360"/>
    </location>
</feature>
<dbReference type="EMBL" id="DVJK01000174">
    <property type="protein sequence ID" value="HIS67154.1"/>
    <property type="molecule type" value="Genomic_DNA"/>
</dbReference>